<dbReference type="Proteomes" id="UP000219215">
    <property type="component" value="Chromosome DPRO"/>
</dbReference>
<dbReference type="EMBL" id="LT907975">
    <property type="protein sequence ID" value="SOB59553.1"/>
    <property type="molecule type" value="Genomic_DNA"/>
</dbReference>
<dbReference type="InterPro" id="IPR004635">
    <property type="entry name" value="Pept_S49_SppA"/>
</dbReference>
<dbReference type="AlphaFoldDB" id="A0A2C8FAH3"/>
<dbReference type="PANTHER" id="PTHR42987">
    <property type="entry name" value="PEPTIDASE S49"/>
    <property type="match status" value="1"/>
</dbReference>
<keyword evidence="2" id="KW-0645">Protease</keyword>
<comment type="similarity">
    <text evidence="1">Belongs to the peptidase S49 family.</text>
</comment>
<dbReference type="KEGG" id="pprf:DPRO_2644"/>
<protein>
    <submittedName>
        <fullName evidence="6">Signal peptide peptidase SppA, 36K type</fullName>
    </submittedName>
</protein>
<dbReference type="NCBIfam" id="TIGR00706">
    <property type="entry name" value="SppA_dom"/>
    <property type="match status" value="1"/>
</dbReference>
<dbReference type="InterPro" id="IPR047272">
    <property type="entry name" value="S49_SppA_C"/>
</dbReference>
<gene>
    <name evidence="6" type="ORF">DPRO_2644</name>
</gene>
<evidence type="ECO:0000313" key="7">
    <source>
        <dbReference type="Proteomes" id="UP000219215"/>
    </source>
</evidence>
<reference evidence="7" key="1">
    <citation type="submission" date="2017-09" db="EMBL/GenBank/DDBJ databases">
        <authorList>
            <person name="Regsiter A."/>
            <person name="William W."/>
        </authorList>
    </citation>
    <scope>NUCLEOTIDE SEQUENCE [LARGE SCALE GENOMIC DNA]</scope>
    <source>
        <strain evidence="7">500-1</strain>
    </source>
</reference>
<keyword evidence="4" id="KW-0720">Serine protease</keyword>
<evidence type="ECO:0000256" key="2">
    <source>
        <dbReference type="ARBA" id="ARBA00022670"/>
    </source>
</evidence>
<evidence type="ECO:0000256" key="4">
    <source>
        <dbReference type="ARBA" id="ARBA00022825"/>
    </source>
</evidence>
<evidence type="ECO:0000256" key="1">
    <source>
        <dbReference type="ARBA" id="ARBA00008683"/>
    </source>
</evidence>
<proteinExistence type="inferred from homology"/>
<dbReference type="RefSeq" id="WP_097012414.1">
    <property type="nucleotide sequence ID" value="NZ_LT907975.1"/>
</dbReference>
<dbReference type="OrthoDB" id="9764363at2"/>
<dbReference type="PANTHER" id="PTHR42987:SF4">
    <property type="entry name" value="PROTEASE SOHB-RELATED"/>
    <property type="match status" value="1"/>
</dbReference>
<feature type="domain" description="Peptidase S49" evidence="5">
    <location>
        <begin position="116"/>
        <end position="266"/>
    </location>
</feature>
<dbReference type="Pfam" id="PF01343">
    <property type="entry name" value="Peptidase_S49"/>
    <property type="match status" value="1"/>
</dbReference>
<dbReference type="InterPro" id="IPR029045">
    <property type="entry name" value="ClpP/crotonase-like_dom_sf"/>
</dbReference>
<evidence type="ECO:0000256" key="3">
    <source>
        <dbReference type="ARBA" id="ARBA00022801"/>
    </source>
</evidence>
<dbReference type="CDD" id="cd07023">
    <property type="entry name" value="S49_Sppa_N_C"/>
    <property type="match status" value="1"/>
</dbReference>
<dbReference type="Gene3D" id="6.20.330.10">
    <property type="match status" value="1"/>
</dbReference>
<sequence>MLRYILLALLAVSILPGCAPKLKIFAAPTTEPLKEFVIDGEGDGKIALIHLTGFLQTQPKQGALRSKPSQLQELVSALDLAENDDDVRGVIIAIDSPGGTTTASDIVYHEIDDFKLRTGKKVVVTMLDVAASGGYYAALPADWIMAHPTTITGSVGVVFMRPKVYGLLDKVGVEVEVSKSGRDKDMGSPFRPTTEEETILFQAIIDDYAQRFHALVAKHRSLSSTSMDVVKTARVFTAGQAVALGLIDQVGYMQDAFAKARSLANLPDDAKIVAYRRDMYPNDNPYNTMTATGGEKLNLLGVDTDLIMPPRAGFYYVWPQGMSQ</sequence>
<dbReference type="GO" id="GO:0008236">
    <property type="term" value="F:serine-type peptidase activity"/>
    <property type="evidence" value="ECO:0007669"/>
    <property type="project" value="UniProtKB-KW"/>
</dbReference>
<keyword evidence="3" id="KW-0378">Hydrolase</keyword>
<keyword evidence="7" id="KW-1185">Reference proteome</keyword>
<evidence type="ECO:0000313" key="6">
    <source>
        <dbReference type="EMBL" id="SOB59553.1"/>
    </source>
</evidence>
<dbReference type="SUPFAM" id="SSF52096">
    <property type="entry name" value="ClpP/crotonase"/>
    <property type="match status" value="1"/>
</dbReference>
<evidence type="ECO:0000259" key="5">
    <source>
        <dbReference type="Pfam" id="PF01343"/>
    </source>
</evidence>
<dbReference type="Gene3D" id="3.90.226.10">
    <property type="entry name" value="2-enoyl-CoA Hydratase, Chain A, domain 1"/>
    <property type="match status" value="1"/>
</dbReference>
<accession>A0A2C8FAH3</accession>
<organism evidence="6 7">
    <name type="scientific">Pseudodesulfovibrio profundus</name>
    <dbReference type="NCBI Taxonomy" id="57320"/>
    <lineage>
        <taxon>Bacteria</taxon>
        <taxon>Pseudomonadati</taxon>
        <taxon>Thermodesulfobacteriota</taxon>
        <taxon>Desulfovibrionia</taxon>
        <taxon>Desulfovibrionales</taxon>
        <taxon>Desulfovibrionaceae</taxon>
    </lineage>
</organism>
<dbReference type="InterPro" id="IPR002142">
    <property type="entry name" value="Peptidase_S49"/>
</dbReference>
<name>A0A2C8FAH3_9BACT</name>
<dbReference type="GO" id="GO:0006508">
    <property type="term" value="P:proteolysis"/>
    <property type="evidence" value="ECO:0007669"/>
    <property type="project" value="UniProtKB-KW"/>
</dbReference>